<gene>
    <name evidence="1" type="ORF">CITCOLO1_LOCUS20828</name>
</gene>
<evidence type="ECO:0000313" key="1">
    <source>
        <dbReference type="EMBL" id="CAK9328412.1"/>
    </source>
</evidence>
<dbReference type="EMBL" id="OZ021742">
    <property type="protein sequence ID" value="CAK9328412.1"/>
    <property type="molecule type" value="Genomic_DNA"/>
</dbReference>
<protein>
    <submittedName>
        <fullName evidence="1">Uncharacterized protein</fullName>
    </submittedName>
</protein>
<reference evidence="1 2" key="1">
    <citation type="submission" date="2024-03" db="EMBL/GenBank/DDBJ databases">
        <authorList>
            <person name="Gkanogiannis A."/>
            <person name="Becerra Lopez-Lavalle L."/>
        </authorList>
    </citation>
    <scope>NUCLEOTIDE SEQUENCE [LARGE SCALE GENOMIC DNA]</scope>
</reference>
<accession>A0ABP0Z6K1</accession>
<name>A0ABP0Z6K1_9ROSI</name>
<proteinExistence type="predicted"/>
<keyword evidence="2" id="KW-1185">Reference proteome</keyword>
<evidence type="ECO:0000313" key="2">
    <source>
        <dbReference type="Proteomes" id="UP001642487"/>
    </source>
</evidence>
<organism evidence="1 2">
    <name type="scientific">Citrullus colocynthis</name>
    <name type="common">colocynth</name>
    <dbReference type="NCBI Taxonomy" id="252529"/>
    <lineage>
        <taxon>Eukaryota</taxon>
        <taxon>Viridiplantae</taxon>
        <taxon>Streptophyta</taxon>
        <taxon>Embryophyta</taxon>
        <taxon>Tracheophyta</taxon>
        <taxon>Spermatophyta</taxon>
        <taxon>Magnoliopsida</taxon>
        <taxon>eudicotyledons</taxon>
        <taxon>Gunneridae</taxon>
        <taxon>Pentapetalae</taxon>
        <taxon>rosids</taxon>
        <taxon>fabids</taxon>
        <taxon>Cucurbitales</taxon>
        <taxon>Cucurbitaceae</taxon>
        <taxon>Benincaseae</taxon>
        <taxon>Citrullus</taxon>
    </lineage>
</organism>
<sequence>MASQTKASILVLVLPGFKSAKRTLISLIKFGEILEMVQTLFFGFTTGQRMALSKTYFPDFFVCLAKDTSLLKRLGSRMINAGTPGFRRQLGERELAIWSEVCALWNTPSPAS</sequence>
<dbReference type="Proteomes" id="UP001642487">
    <property type="component" value="Chromosome 8"/>
</dbReference>